<protein>
    <recommendedName>
        <fullName evidence="1">FAD dependent oxidoreductase domain-containing protein</fullName>
    </recommendedName>
</protein>
<keyword evidence="3" id="KW-1185">Reference proteome</keyword>
<dbReference type="InterPro" id="IPR036188">
    <property type="entry name" value="FAD/NAD-bd_sf"/>
</dbReference>
<reference evidence="2" key="1">
    <citation type="submission" date="2021-01" db="EMBL/GenBank/DDBJ databases">
        <authorList>
            <consortium name="Aspergillus puulaauensis MK2 genome sequencing consortium"/>
            <person name="Kazuki M."/>
            <person name="Futagami T."/>
        </authorList>
    </citation>
    <scope>NUCLEOTIDE SEQUENCE</scope>
    <source>
        <strain evidence="2">MK2</strain>
    </source>
</reference>
<evidence type="ECO:0000313" key="2">
    <source>
        <dbReference type="EMBL" id="BCS26714.1"/>
    </source>
</evidence>
<feature type="domain" description="FAD dependent oxidoreductase" evidence="1">
    <location>
        <begin position="50"/>
        <end position="468"/>
    </location>
</feature>
<name>A0A7R7XTV8_9EURO</name>
<dbReference type="Proteomes" id="UP000654913">
    <property type="component" value="Chromosome 5"/>
</dbReference>
<dbReference type="Gene3D" id="3.30.9.10">
    <property type="entry name" value="D-Amino Acid Oxidase, subunit A, domain 2"/>
    <property type="match status" value="1"/>
</dbReference>
<sequence length="521" mass="57941">MSSPTYKNVRQWTNEKRIKFTELASQDPMYPTPNSNQPPIDPGATPTATYAIIGAGLTGCSVAHTMLRHRFFENDTIVVLEARDVASGASGITHGQVAPATAMDWGELVRTVGVRNANQAVALSHKSLARLAEVVSCLRAEDKEKVQFRPVKIVTNLMAPEARGLYRRWGPAFQKMFAHLGTQFTEKDAGEAGTTYRFRIPSTWGAVEGLGATLNPKALVVALFNDMLRENKERFSVQTHTAVQDIEYSAVNVQFPYLVRTNRGFLRVSSVIHCCNGQAAHLNVRLRGKLFPLNHPMSVQGLTPLPPDNSSEYTWRLVQRPTVDYQTGTFTPGQYSVVQDGPSHAYYLAGGPQTVSGLLPMSGEDALQLSKNDHREQIHRLFRQPVERLEDWVDLATSSADEPSDGTYRADCQSLLSKCVGYTADLRPLVGVIPVPNAYERHNRQWIAAGCNGRGLDKCWMMGESLVAMIAGEFVDHRLPECYHINRDRLNTMHAPDFLNRLLQVAAYEDRTPVEDYLTAN</sequence>
<dbReference type="EMBL" id="AP024447">
    <property type="protein sequence ID" value="BCS26714.1"/>
    <property type="molecule type" value="Genomic_DNA"/>
</dbReference>
<dbReference type="AlphaFoldDB" id="A0A7R7XTV8"/>
<dbReference type="KEGG" id="apuu:APUU_51425A"/>
<dbReference type="PANTHER" id="PTHR13847">
    <property type="entry name" value="SARCOSINE DEHYDROGENASE-RELATED"/>
    <property type="match status" value="1"/>
</dbReference>
<accession>A0A7R7XTV8</accession>
<dbReference type="GO" id="GO:0005737">
    <property type="term" value="C:cytoplasm"/>
    <property type="evidence" value="ECO:0007669"/>
    <property type="project" value="TreeGrafter"/>
</dbReference>
<evidence type="ECO:0000259" key="1">
    <source>
        <dbReference type="Pfam" id="PF01266"/>
    </source>
</evidence>
<gene>
    <name evidence="2" type="ORF">APUU_51425A</name>
</gene>
<dbReference type="Gene3D" id="3.50.50.60">
    <property type="entry name" value="FAD/NAD(P)-binding domain"/>
    <property type="match status" value="1"/>
</dbReference>
<dbReference type="OrthoDB" id="4491262at2759"/>
<reference evidence="2" key="2">
    <citation type="submission" date="2021-02" db="EMBL/GenBank/DDBJ databases">
        <title>Aspergillus puulaauensis MK2 genome sequence.</title>
        <authorList>
            <person name="Futagami T."/>
            <person name="Mori K."/>
            <person name="Kadooka C."/>
            <person name="Tanaka T."/>
        </authorList>
    </citation>
    <scope>NUCLEOTIDE SEQUENCE</scope>
    <source>
        <strain evidence="2">MK2</strain>
    </source>
</reference>
<dbReference type="PANTHER" id="PTHR13847:SF213">
    <property type="entry name" value="DEPENDENT OXIDOREDUCTASE, PUTATIVE-RELATED"/>
    <property type="match status" value="1"/>
</dbReference>
<evidence type="ECO:0000313" key="3">
    <source>
        <dbReference type="Proteomes" id="UP000654913"/>
    </source>
</evidence>
<dbReference type="GeneID" id="64976719"/>
<dbReference type="Pfam" id="PF01266">
    <property type="entry name" value="DAO"/>
    <property type="match status" value="1"/>
</dbReference>
<dbReference type="RefSeq" id="XP_041558908.1">
    <property type="nucleotide sequence ID" value="XM_041706532.1"/>
</dbReference>
<dbReference type="InterPro" id="IPR006076">
    <property type="entry name" value="FAD-dep_OxRdtase"/>
</dbReference>
<organism evidence="2 3">
    <name type="scientific">Aspergillus puulaauensis</name>
    <dbReference type="NCBI Taxonomy" id="1220207"/>
    <lineage>
        <taxon>Eukaryota</taxon>
        <taxon>Fungi</taxon>
        <taxon>Dikarya</taxon>
        <taxon>Ascomycota</taxon>
        <taxon>Pezizomycotina</taxon>
        <taxon>Eurotiomycetes</taxon>
        <taxon>Eurotiomycetidae</taxon>
        <taxon>Eurotiales</taxon>
        <taxon>Aspergillaceae</taxon>
        <taxon>Aspergillus</taxon>
    </lineage>
</organism>
<dbReference type="SUPFAM" id="SSF51905">
    <property type="entry name" value="FAD/NAD(P)-binding domain"/>
    <property type="match status" value="1"/>
</dbReference>
<proteinExistence type="predicted"/>